<feature type="compositionally biased region" description="Low complexity" evidence="2">
    <location>
        <begin position="56"/>
        <end position="84"/>
    </location>
</feature>
<evidence type="ECO:0000256" key="1">
    <source>
        <dbReference type="SAM" id="Coils"/>
    </source>
</evidence>
<protein>
    <submittedName>
        <fullName evidence="4">Uncharacterized protein</fullName>
    </submittedName>
</protein>
<comment type="caution">
    <text evidence="4">The sequence shown here is derived from an EMBL/GenBank/DDBJ whole genome shotgun (WGS) entry which is preliminary data.</text>
</comment>
<keyword evidence="3" id="KW-0732">Signal</keyword>
<dbReference type="Proteomes" id="UP000218054">
    <property type="component" value="Unassembled WGS sequence"/>
</dbReference>
<evidence type="ECO:0000256" key="2">
    <source>
        <dbReference type="SAM" id="MobiDB-lite"/>
    </source>
</evidence>
<dbReference type="AlphaFoldDB" id="A0A2A2AKW9"/>
<feature type="signal peptide" evidence="3">
    <location>
        <begin position="1"/>
        <end position="20"/>
    </location>
</feature>
<feature type="coiled-coil region" evidence="1">
    <location>
        <begin position="104"/>
        <end position="167"/>
    </location>
</feature>
<evidence type="ECO:0000313" key="4">
    <source>
        <dbReference type="EMBL" id="PAT38381.1"/>
    </source>
</evidence>
<dbReference type="RefSeq" id="WP_095538662.1">
    <property type="nucleotide sequence ID" value="NZ_NSJB01000001.1"/>
</dbReference>
<sequence>MKKSSVIALVLAVLGTAAFAQERVYRCGNEYTNASGASKRQGCRLVEGGNVTVIQSSGRSPATRRSTASSSSAGSSPRQSSAAAPVNAPRVEQSTQRNRDADARTILEAELRKSKERLATLEAEYNNGAPVRTALELRNPQDYITRTAELKANIERVQADIEGIQREIGRLR</sequence>
<keyword evidence="5" id="KW-1185">Reference proteome</keyword>
<accession>A0A2A2AKW9</accession>
<organism evidence="4 5">
    <name type="scientific">Vandammella animalimorsus</name>
    <dbReference type="NCBI Taxonomy" id="2029117"/>
    <lineage>
        <taxon>Bacteria</taxon>
        <taxon>Pseudomonadati</taxon>
        <taxon>Pseudomonadota</taxon>
        <taxon>Betaproteobacteria</taxon>
        <taxon>Burkholderiales</taxon>
        <taxon>Comamonadaceae</taxon>
        <taxon>Vandammella</taxon>
    </lineage>
</organism>
<proteinExistence type="predicted"/>
<evidence type="ECO:0000313" key="5">
    <source>
        <dbReference type="Proteomes" id="UP000218054"/>
    </source>
</evidence>
<reference evidence="4 5" key="1">
    <citation type="submission" date="2017-08" db="EMBL/GenBank/DDBJ databases">
        <title>WGS of Clinical strains of the CDC Group NO-1 linked to zoonotic infections in humans.</title>
        <authorList>
            <person name="Bernier A.-M."/>
            <person name="Bernard K."/>
        </authorList>
    </citation>
    <scope>NUCLEOTIDE SEQUENCE [LARGE SCALE GENOMIC DNA]</scope>
    <source>
        <strain evidence="4 5">NML00-0135</strain>
    </source>
</reference>
<dbReference type="EMBL" id="NSJB01000001">
    <property type="protein sequence ID" value="PAT38381.1"/>
    <property type="molecule type" value="Genomic_DNA"/>
</dbReference>
<feature type="region of interest" description="Disordered" evidence="2">
    <location>
        <begin position="55"/>
        <end position="102"/>
    </location>
</feature>
<evidence type="ECO:0000256" key="3">
    <source>
        <dbReference type="SAM" id="SignalP"/>
    </source>
</evidence>
<keyword evidence="1" id="KW-0175">Coiled coil</keyword>
<feature type="chain" id="PRO_5012742362" evidence="3">
    <location>
        <begin position="21"/>
        <end position="172"/>
    </location>
</feature>
<name>A0A2A2AKW9_9BURK</name>
<gene>
    <name evidence="4" type="ORF">CK625_02520</name>
</gene>